<dbReference type="RefSeq" id="WP_110452595.1">
    <property type="nucleotide sequence ID" value="NZ_QGLL01000009.1"/>
</dbReference>
<name>A0A318LZQ1_9BIFI</name>
<dbReference type="AlphaFoldDB" id="A0A318LZQ1"/>
<dbReference type="Proteomes" id="UP000247744">
    <property type="component" value="Unassembled WGS sequence"/>
</dbReference>
<evidence type="ECO:0000313" key="6">
    <source>
        <dbReference type="EMBL" id="PXY81362.1"/>
    </source>
</evidence>
<dbReference type="GO" id="GO:0008483">
    <property type="term" value="F:transaminase activity"/>
    <property type="evidence" value="ECO:0007669"/>
    <property type="project" value="UniProtKB-KW"/>
</dbReference>
<keyword evidence="3 4" id="KW-0808">Transferase</keyword>
<evidence type="ECO:0000256" key="1">
    <source>
        <dbReference type="ARBA" id="ARBA00001933"/>
    </source>
</evidence>
<dbReference type="PROSITE" id="PS00105">
    <property type="entry name" value="AA_TRANSFER_CLASS_1"/>
    <property type="match status" value="1"/>
</dbReference>
<comment type="cofactor">
    <cofactor evidence="1 4">
        <name>pyridoxal 5'-phosphate</name>
        <dbReference type="ChEBI" id="CHEBI:597326"/>
    </cofactor>
</comment>
<evidence type="ECO:0000256" key="2">
    <source>
        <dbReference type="ARBA" id="ARBA00022576"/>
    </source>
</evidence>
<evidence type="ECO:0000256" key="3">
    <source>
        <dbReference type="ARBA" id="ARBA00022679"/>
    </source>
</evidence>
<comment type="similarity">
    <text evidence="4">Belongs to the class-I pyridoxal-phosphate-dependent aminotransferase family.</text>
</comment>
<dbReference type="Gene3D" id="3.40.640.10">
    <property type="entry name" value="Type I PLP-dependent aspartate aminotransferase-like (Major domain)"/>
    <property type="match status" value="1"/>
</dbReference>
<gene>
    <name evidence="6" type="ORF">DKK75_06305</name>
</gene>
<dbReference type="EMBL" id="QGLL01000009">
    <property type="protein sequence ID" value="PXY81362.1"/>
    <property type="molecule type" value="Genomic_DNA"/>
</dbReference>
<dbReference type="SUPFAM" id="SSF53383">
    <property type="entry name" value="PLP-dependent transferases"/>
    <property type="match status" value="1"/>
</dbReference>
<dbReference type="PANTHER" id="PTHR42832">
    <property type="entry name" value="AMINO ACID AMINOTRANSFERASE"/>
    <property type="match status" value="1"/>
</dbReference>
<dbReference type="NCBIfam" id="TIGR03539">
    <property type="entry name" value="DapC_actino"/>
    <property type="match status" value="1"/>
</dbReference>
<comment type="caution">
    <text evidence="6">The sequence shown here is derived from an EMBL/GenBank/DDBJ whole genome shotgun (WGS) entry which is preliminary data.</text>
</comment>
<accession>A0A318LZQ1</accession>
<dbReference type="InterPro" id="IPR019880">
    <property type="entry name" value="OxyQ"/>
</dbReference>
<dbReference type="CDD" id="cd00609">
    <property type="entry name" value="AAT_like"/>
    <property type="match status" value="1"/>
</dbReference>
<reference evidence="6 7" key="1">
    <citation type="submission" date="2018-05" db="EMBL/GenBank/DDBJ databases">
        <title>Reference genomes for bee gut microbiota database.</title>
        <authorList>
            <person name="Ellegaard K.M."/>
        </authorList>
    </citation>
    <scope>NUCLEOTIDE SEQUENCE [LARGE SCALE GENOMIC DNA]</scope>
    <source>
        <strain evidence="6 7">ESL0200</strain>
    </source>
</reference>
<dbReference type="InterPro" id="IPR004839">
    <property type="entry name" value="Aminotransferase_I/II_large"/>
</dbReference>
<dbReference type="InterPro" id="IPR050881">
    <property type="entry name" value="LL-DAP_aminotransferase"/>
</dbReference>
<dbReference type="OrthoDB" id="9813612at2"/>
<evidence type="ECO:0000259" key="5">
    <source>
        <dbReference type="Pfam" id="PF00155"/>
    </source>
</evidence>
<dbReference type="InterPro" id="IPR004838">
    <property type="entry name" value="NHTrfase_class1_PyrdxlP-BS"/>
</dbReference>
<dbReference type="EC" id="2.6.1.-" evidence="4"/>
<feature type="domain" description="Aminotransferase class I/classII large" evidence="5">
    <location>
        <begin position="29"/>
        <end position="380"/>
    </location>
</feature>
<organism evidence="6 7">
    <name type="scientific">Bifidobacterium asteroides</name>
    <dbReference type="NCBI Taxonomy" id="1684"/>
    <lineage>
        <taxon>Bacteria</taxon>
        <taxon>Bacillati</taxon>
        <taxon>Actinomycetota</taxon>
        <taxon>Actinomycetes</taxon>
        <taxon>Bifidobacteriales</taxon>
        <taxon>Bifidobacteriaceae</taxon>
        <taxon>Bifidobacterium</taxon>
    </lineage>
</organism>
<evidence type="ECO:0000256" key="4">
    <source>
        <dbReference type="RuleBase" id="RU000481"/>
    </source>
</evidence>
<proteinExistence type="inferred from homology"/>
<dbReference type="PANTHER" id="PTHR42832:SF3">
    <property type="entry name" value="L-GLUTAMINE--4-(METHYLSULFANYL)-2-OXOBUTANOATE AMINOTRANSFERASE"/>
    <property type="match status" value="1"/>
</dbReference>
<dbReference type="InterPro" id="IPR015421">
    <property type="entry name" value="PyrdxlP-dep_Trfase_major"/>
</dbReference>
<sequence length="388" mass="41404">MGFHSFESPYDWSRVDPYRRRAEQCLGGLVDLSVGSPVDPVPRSVREALAAAADDDQARGYPKTTGDGLLRRAAAEWFRRCRGVDLDALGADLVPTVGSKEAVALMASLLHLGPGDRVVQPAVSYPTYAIGTQLAGAQVTTVDDPADTDSWVDLPGVRAIWINSPGNPSGQVIDRAALAKIVRAARSIGATVLSDECYAMLDWSSPTQAGQNAPIPASPCILEPQVCGGDASGILCLYSLSKQSNMAGYRAAILAGDAHLVKAMTACRKQVGLIVPGPVQRAMRAALEDREAVVAQREVYARRLRALAHALTTYGYDAAMPQGGLYIWAQARSGDCWADMADLSRMGILASPGEFYGDGRRLRFSSTISDEQLELALARLRTAAKDPC</sequence>
<dbReference type="GO" id="GO:0030170">
    <property type="term" value="F:pyridoxal phosphate binding"/>
    <property type="evidence" value="ECO:0007669"/>
    <property type="project" value="InterPro"/>
</dbReference>
<dbReference type="Pfam" id="PF00155">
    <property type="entry name" value="Aminotran_1_2"/>
    <property type="match status" value="1"/>
</dbReference>
<dbReference type="InterPro" id="IPR015424">
    <property type="entry name" value="PyrdxlP-dep_Trfase"/>
</dbReference>
<evidence type="ECO:0000313" key="7">
    <source>
        <dbReference type="Proteomes" id="UP000247744"/>
    </source>
</evidence>
<keyword evidence="2 4" id="KW-0032">Aminotransferase</keyword>
<protein>
    <recommendedName>
        <fullName evidence="4">Aminotransferase</fullName>
        <ecNumber evidence="4">2.6.1.-</ecNumber>
    </recommendedName>
</protein>